<dbReference type="InterPro" id="IPR036397">
    <property type="entry name" value="RNaseH_sf"/>
</dbReference>
<keyword evidence="7" id="KW-0539">Nucleus</keyword>
<dbReference type="OrthoDB" id="8191639at2759"/>
<dbReference type="InterPro" id="IPR037431">
    <property type="entry name" value="REX4_DEDDh_dom"/>
</dbReference>
<evidence type="ECO:0000313" key="11">
    <source>
        <dbReference type="Proteomes" id="UP000541444"/>
    </source>
</evidence>
<evidence type="ECO:0000256" key="1">
    <source>
        <dbReference type="ARBA" id="ARBA00004123"/>
    </source>
</evidence>
<proteinExistence type="inferred from homology"/>
<keyword evidence="5" id="KW-0378">Hydrolase</keyword>
<dbReference type="AlphaFoldDB" id="A0A7J7P8V5"/>
<keyword evidence="4" id="KW-0540">Nuclease</keyword>
<keyword evidence="8" id="KW-0479">Metal-binding</keyword>
<dbReference type="PANTHER" id="PTHR12801">
    <property type="entry name" value="RNA EXONUCLEASE REXO1 / RECO3 FAMILY MEMBER-RELATED"/>
    <property type="match status" value="1"/>
</dbReference>
<keyword evidence="11" id="KW-1185">Reference proteome</keyword>
<dbReference type="InterPro" id="IPR013520">
    <property type="entry name" value="Ribonucl_H"/>
</dbReference>
<dbReference type="GO" id="GO:0005634">
    <property type="term" value="C:nucleus"/>
    <property type="evidence" value="ECO:0007669"/>
    <property type="project" value="UniProtKB-SubCell"/>
</dbReference>
<dbReference type="PROSITE" id="PS50157">
    <property type="entry name" value="ZINC_FINGER_C2H2_2"/>
    <property type="match status" value="1"/>
</dbReference>
<accession>A0A7J7P8V5</accession>
<comment type="similarity">
    <text evidence="2">Belongs to the REXO4 family.</text>
</comment>
<dbReference type="SUPFAM" id="SSF53098">
    <property type="entry name" value="Ribonuclease H-like"/>
    <property type="match status" value="1"/>
</dbReference>
<sequence length="362" mass="41143">MDNRLESSESCRNKCAGCFRQFNKMEHLVDHMRTSYHSAHEPICGVCGKHCRSFESLREHLIGPLPKLECARVFGVRGCNFCLTILGNPSSLRAHRAQCQFSKASYGLLSSRMSNLGLHNDFKIDSGREKYGFPQVVALGCKMVGGGSDGTLDLCARVCLIDDNENTIFHSYVKPLLPVTNYRYDTTGIRPEFLRDAMPVKQVQRKIQDYLCNGEPTWKIRSGSGKARILVGHGTDHDLECLGVDYPTHMIRDTAKYPPLMKTSKLSNSLKYLTQAYLGYDIQTGVQDPYEDCVATLRIYMRMQSQVHGAEDYPVSTDAQNRNNFAAWRQYELERMAPDQLLEISRSDYYCWCLDSQKMPEP</sequence>
<dbReference type="Proteomes" id="UP000541444">
    <property type="component" value="Unassembled WGS sequence"/>
</dbReference>
<evidence type="ECO:0000256" key="2">
    <source>
        <dbReference type="ARBA" id="ARBA00010489"/>
    </source>
</evidence>
<evidence type="ECO:0000256" key="7">
    <source>
        <dbReference type="ARBA" id="ARBA00023242"/>
    </source>
</evidence>
<dbReference type="InterPro" id="IPR012337">
    <property type="entry name" value="RNaseH-like_sf"/>
</dbReference>
<evidence type="ECO:0000313" key="10">
    <source>
        <dbReference type="EMBL" id="KAF6175839.1"/>
    </source>
</evidence>
<dbReference type="Pfam" id="PF00929">
    <property type="entry name" value="RNase_T"/>
    <property type="match status" value="1"/>
</dbReference>
<keyword evidence="8" id="KW-0862">Zinc</keyword>
<dbReference type="EMBL" id="JACGCM010000140">
    <property type="protein sequence ID" value="KAF6175839.1"/>
    <property type="molecule type" value="Genomic_DNA"/>
</dbReference>
<comment type="caution">
    <text evidence="10">The sequence shown here is derived from an EMBL/GenBank/DDBJ whole genome shotgun (WGS) entry which is preliminary data.</text>
</comment>
<comment type="subcellular location">
    <subcellularLocation>
        <location evidence="1">Nucleus</location>
    </subcellularLocation>
</comment>
<organism evidence="10 11">
    <name type="scientific">Kingdonia uniflora</name>
    <dbReference type="NCBI Taxonomy" id="39325"/>
    <lineage>
        <taxon>Eukaryota</taxon>
        <taxon>Viridiplantae</taxon>
        <taxon>Streptophyta</taxon>
        <taxon>Embryophyta</taxon>
        <taxon>Tracheophyta</taxon>
        <taxon>Spermatophyta</taxon>
        <taxon>Magnoliopsida</taxon>
        <taxon>Ranunculales</taxon>
        <taxon>Circaeasteraceae</taxon>
        <taxon>Kingdonia</taxon>
    </lineage>
</organism>
<reference evidence="10 11" key="1">
    <citation type="journal article" date="2020" name="IScience">
        <title>Genome Sequencing of the Endangered Kingdonia uniflora (Circaeasteraceae, Ranunculales) Reveals Potential Mechanisms of Evolutionary Specialization.</title>
        <authorList>
            <person name="Sun Y."/>
            <person name="Deng T."/>
            <person name="Zhang A."/>
            <person name="Moore M.J."/>
            <person name="Landis J.B."/>
            <person name="Lin N."/>
            <person name="Zhang H."/>
            <person name="Zhang X."/>
            <person name="Huang J."/>
            <person name="Zhang X."/>
            <person name="Sun H."/>
            <person name="Wang H."/>
        </authorList>
    </citation>
    <scope>NUCLEOTIDE SEQUENCE [LARGE SCALE GENOMIC DNA]</scope>
    <source>
        <strain evidence="10">TB1705</strain>
        <tissue evidence="10">Leaf</tissue>
    </source>
</reference>
<feature type="domain" description="C2H2-type" evidence="9">
    <location>
        <begin position="13"/>
        <end position="42"/>
    </location>
</feature>
<dbReference type="GO" id="GO:0008408">
    <property type="term" value="F:3'-5' exonuclease activity"/>
    <property type="evidence" value="ECO:0007669"/>
    <property type="project" value="InterPro"/>
</dbReference>
<dbReference type="SMART" id="SM00479">
    <property type="entry name" value="EXOIII"/>
    <property type="match status" value="1"/>
</dbReference>
<dbReference type="FunFam" id="3.30.420.10:FF:000064">
    <property type="entry name" value="RNA exonuclease 4"/>
    <property type="match status" value="1"/>
</dbReference>
<evidence type="ECO:0000259" key="9">
    <source>
        <dbReference type="PROSITE" id="PS50157"/>
    </source>
</evidence>
<dbReference type="GO" id="GO:0008270">
    <property type="term" value="F:zinc ion binding"/>
    <property type="evidence" value="ECO:0007669"/>
    <property type="project" value="UniProtKB-KW"/>
</dbReference>
<keyword evidence="6" id="KW-0269">Exonuclease</keyword>
<dbReference type="PROSITE" id="PS00028">
    <property type="entry name" value="ZINC_FINGER_C2H2_1"/>
    <property type="match status" value="1"/>
</dbReference>
<dbReference type="InterPro" id="IPR047021">
    <property type="entry name" value="REXO1/3/4-like"/>
</dbReference>
<evidence type="ECO:0000256" key="3">
    <source>
        <dbReference type="ARBA" id="ARBA00016937"/>
    </source>
</evidence>
<evidence type="ECO:0000256" key="8">
    <source>
        <dbReference type="PROSITE-ProRule" id="PRU00042"/>
    </source>
</evidence>
<evidence type="ECO:0000256" key="6">
    <source>
        <dbReference type="ARBA" id="ARBA00022839"/>
    </source>
</evidence>
<dbReference type="CDD" id="cd06144">
    <property type="entry name" value="REX4_like"/>
    <property type="match status" value="1"/>
</dbReference>
<evidence type="ECO:0000256" key="5">
    <source>
        <dbReference type="ARBA" id="ARBA00022801"/>
    </source>
</evidence>
<protein>
    <recommendedName>
        <fullName evidence="3">RNA exonuclease 4</fullName>
    </recommendedName>
</protein>
<dbReference type="InterPro" id="IPR013087">
    <property type="entry name" value="Znf_C2H2_type"/>
</dbReference>
<dbReference type="GO" id="GO:0003676">
    <property type="term" value="F:nucleic acid binding"/>
    <property type="evidence" value="ECO:0007669"/>
    <property type="project" value="InterPro"/>
</dbReference>
<name>A0A7J7P8V5_9MAGN</name>
<evidence type="ECO:0000256" key="4">
    <source>
        <dbReference type="ARBA" id="ARBA00022722"/>
    </source>
</evidence>
<dbReference type="GO" id="GO:0006364">
    <property type="term" value="P:rRNA processing"/>
    <property type="evidence" value="ECO:0007669"/>
    <property type="project" value="InterPro"/>
</dbReference>
<dbReference type="PANTHER" id="PTHR12801:SF122">
    <property type="entry name" value="RNA EXONUCLEASE 4"/>
    <property type="match status" value="1"/>
</dbReference>
<dbReference type="Gene3D" id="3.30.420.10">
    <property type="entry name" value="Ribonuclease H-like superfamily/Ribonuclease H"/>
    <property type="match status" value="1"/>
</dbReference>
<gene>
    <name evidence="10" type="ORF">GIB67_003327</name>
</gene>
<keyword evidence="8" id="KW-0863">Zinc-finger</keyword>